<dbReference type="InterPro" id="IPR011712">
    <property type="entry name" value="Sig_transdc_His_kin_sub3_dim/P"/>
</dbReference>
<gene>
    <name evidence="12" type="ORF">SAMN06265361_10784</name>
</gene>
<evidence type="ECO:0000256" key="3">
    <source>
        <dbReference type="ARBA" id="ARBA00022553"/>
    </source>
</evidence>
<keyword evidence="5" id="KW-0547">Nucleotide-binding</keyword>
<evidence type="ECO:0000256" key="6">
    <source>
        <dbReference type="ARBA" id="ARBA00022777"/>
    </source>
</evidence>
<evidence type="ECO:0000259" key="11">
    <source>
        <dbReference type="Pfam" id="PF07730"/>
    </source>
</evidence>
<dbReference type="GO" id="GO:0000155">
    <property type="term" value="F:phosphorelay sensor kinase activity"/>
    <property type="evidence" value="ECO:0007669"/>
    <property type="project" value="InterPro"/>
</dbReference>
<dbReference type="InterPro" id="IPR036890">
    <property type="entry name" value="HATPase_C_sf"/>
</dbReference>
<organism evidence="12 13">
    <name type="scientific">Laceyella tengchongensis</name>
    <dbReference type="NCBI Taxonomy" id="574699"/>
    <lineage>
        <taxon>Bacteria</taxon>
        <taxon>Bacillati</taxon>
        <taxon>Bacillota</taxon>
        <taxon>Bacilli</taxon>
        <taxon>Bacillales</taxon>
        <taxon>Thermoactinomycetaceae</taxon>
        <taxon>Laceyella</taxon>
    </lineage>
</organism>
<dbReference type="GO" id="GO:0046983">
    <property type="term" value="F:protein dimerization activity"/>
    <property type="evidence" value="ECO:0007669"/>
    <property type="project" value="InterPro"/>
</dbReference>
<dbReference type="Pfam" id="PF02518">
    <property type="entry name" value="HATPase_c"/>
    <property type="match status" value="1"/>
</dbReference>
<evidence type="ECO:0000256" key="4">
    <source>
        <dbReference type="ARBA" id="ARBA00022679"/>
    </source>
</evidence>
<keyword evidence="9" id="KW-1133">Transmembrane helix</keyword>
<dbReference type="EMBL" id="FXTU01000007">
    <property type="protein sequence ID" value="SMP30566.1"/>
    <property type="molecule type" value="Genomic_DNA"/>
</dbReference>
<keyword evidence="8" id="KW-0902">Two-component regulatory system</keyword>
<dbReference type="AlphaFoldDB" id="A0AA45WRE1"/>
<evidence type="ECO:0000313" key="13">
    <source>
        <dbReference type="Proteomes" id="UP001157946"/>
    </source>
</evidence>
<dbReference type="RefSeq" id="WP_102991304.1">
    <property type="nucleotide sequence ID" value="NZ_FXTU01000007.1"/>
</dbReference>
<feature type="domain" description="Histidine kinase/HSP90-like ATPase" evidence="10">
    <location>
        <begin position="183"/>
        <end position="264"/>
    </location>
</feature>
<dbReference type="PANTHER" id="PTHR24421:SF10">
    <property type="entry name" value="NITRATE_NITRITE SENSOR PROTEIN NARQ"/>
    <property type="match status" value="1"/>
</dbReference>
<sequence>MRYKQIKWLILTIPTVVVGVWEYVRHEFLLPYISMDAGNILTPVIVFLVTITLLLHLFVVYEKMQEDLKKERAEKAVLQERERIARELHDGIAQTLFLCSVQLDQLKLKYDDGELNQVHKHLRLIHDDVRQSIYNLKHSSSEASHVWHERLVHWLDQYRLDTAIHLEAHIDLKEEQLTPREKVELFHCIQEALTNIRKHAAAEHVSLRLEPRPSGWALTVVDDGKGFTDDPFQHHDRFGLKIMQERAHNMKADFSLTREHGKTRLQIISAGGDLRG</sequence>
<reference evidence="12" key="1">
    <citation type="submission" date="2017-05" db="EMBL/GenBank/DDBJ databases">
        <authorList>
            <person name="Varghese N."/>
            <person name="Submissions S."/>
        </authorList>
    </citation>
    <scope>NUCLEOTIDE SEQUENCE</scope>
    <source>
        <strain evidence="12">DSM 45262</strain>
    </source>
</reference>
<dbReference type="Gene3D" id="1.20.5.1930">
    <property type="match status" value="1"/>
</dbReference>
<keyword evidence="9" id="KW-0812">Transmembrane</keyword>
<evidence type="ECO:0000256" key="9">
    <source>
        <dbReference type="SAM" id="Phobius"/>
    </source>
</evidence>
<evidence type="ECO:0000259" key="10">
    <source>
        <dbReference type="Pfam" id="PF02518"/>
    </source>
</evidence>
<dbReference type="CDD" id="cd16917">
    <property type="entry name" value="HATPase_UhpB-NarQ-NarX-like"/>
    <property type="match status" value="1"/>
</dbReference>
<dbReference type="InterPro" id="IPR003594">
    <property type="entry name" value="HATPase_dom"/>
</dbReference>
<protein>
    <recommendedName>
        <fullName evidence="2">histidine kinase</fullName>
        <ecNumber evidence="2">2.7.13.3</ecNumber>
    </recommendedName>
</protein>
<keyword evidence="7" id="KW-0067">ATP-binding</keyword>
<evidence type="ECO:0000256" key="2">
    <source>
        <dbReference type="ARBA" id="ARBA00012438"/>
    </source>
</evidence>
<dbReference type="Pfam" id="PF07730">
    <property type="entry name" value="HisKA_3"/>
    <property type="match status" value="1"/>
</dbReference>
<evidence type="ECO:0000256" key="5">
    <source>
        <dbReference type="ARBA" id="ARBA00022741"/>
    </source>
</evidence>
<evidence type="ECO:0000256" key="1">
    <source>
        <dbReference type="ARBA" id="ARBA00000085"/>
    </source>
</evidence>
<evidence type="ECO:0000313" key="12">
    <source>
        <dbReference type="EMBL" id="SMP30566.1"/>
    </source>
</evidence>
<proteinExistence type="predicted"/>
<dbReference type="EC" id="2.7.13.3" evidence="2"/>
<evidence type="ECO:0000256" key="7">
    <source>
        <dbReference type="ARBA" id="ARBA00022840"/>
    </source>
</evidence>
<accession>A0AA45WRE1</accession>
<comment type="catalytic activity">
    <reaction evidence="1">
        <text>ATP + protein L-histidine = ADP + protein N-phospho-L-histidine.</text>
        <dbReference type="EC" id="2.7.13.3"/>
    </reaction>
</comment>
<keyword evidence="13" id="KW-1185">Reference proteome</keyword>
<keyword evidence="6 12" id="KW-0418">Kinase</keyword>
<feature type="transmembrane region" description="Helical" evidence="9">
    <location>
        <begin position="7"/>
        <end position="24"/>
    </location>
</feature>
<keyword evidence="9" id="KW-0472">Membrane</keyword>
<dbReference type="SUPFAM" id="SSF55874">
    <property type="entry name" value="ATPase domain of HSP90 chaperone/DNA topoisomerase II/histidine kinase"/>
    <property type="match status" value="1"/>
</dbReference>
<dbReference type="PANTHER" id="PTHR24421">
    <property type="entry name" value="NITRATE/NITRITE SENSOR PROTEIN NARX-RELATED"/>
    <property type="match status" value="1"/>
</dbReference>
<dbReference type="GO" id="GO:0005524">
    <property type="term" value="F:ATP binding"/>
    <property type="evidence" value="ECO:0007669"/>
    <property type="project" value="UniProtKB-KW"/>
</dbReference>
<dbReference type="Gene3D" id="3.30.565.10">
    <property type="entry name" value="Histidine kinase-like ATPase, C-terminal domain"/>
    <property type="match status" value="1"/>
</dbReference>
<dbReference type="Proteomes" id="UP001157946">
    <property type="component" value="Unassembled WGS sequence"/>
</dbReference>
<dbReference type="InterPro" id="IPR050482">
    <property type="entry name" value="Sensor_HK_TwoCompSys"/>
</dbReference>
<comment type="caution">
    <text evidence="12">The sequence shown here is derived from an EMBL/GenBank/DDBJ whole genome shotgun (WGS) entry which is preliminary data.</text>
</comment>
<feature type="domain" description="Signal transduction histidine kinase subgroup 3 dimerisation and phosphoacceptor" evidence="11">
    <location>
        <begin position="80"/>
        <end position="138"/>
    </location>
</feature>
<evidence type="ECO:0000256" key="8">
    <source>
        <dbReference type="ARBA" id="ARBA00023012"/>
    </source>
</evidence>
<dbReference type="GO" id="GO:0016020">
    <property type="term" value="C:membrane"/>
    <property type="evidence" value="ECO:0007669"/>
    <property type="project" value="InterPro"/>
</dbReference>
<feature type="transmembrane region" description="Helical" evidence="9">
    <location>
        <begin position="44"/>
        <end position="61"/>
    </location>
</feature>
<keyword evidence="3" id="KW-0597">Phosphoprotein</keyword>
<name>A0AA45WRE1_9BACL</name>
<keyword evidence="4" id="KW-0808">Transferase</keyword>